<dbReference type="OrthoDB" id="1467158at2"/>
<reference evidence="1 2" key="1">
    <citation type="journal article" date="2014" name="Int. J. Syst. Evol. Microbiol.">
        <title>Phaeodactylibacter xiamenensis gen. nov., sp. nov., a member of the family Saprospiraceae isolated from the marine alga Phaeodactylum tricornutum.</title>
        <authorList>
            <person name="Chen Z.Jr."/>
            <person name="Lei X."/>
            <person name="Lai Q."/>
            <person name="Li Y."/>
            <person name="Zhang B."/>
            <person name="Zhang J."/>
            <person name="Zhang H."/>
            <person name="Yang L."/>
            <person name="Zheng W."/>
            <person name="Tian Y."/>
            <person name="Yu Z."/>
            <person name="Xu H.Jr."/>
            <person name="Zheng T."/>
        </authorList>
    </citation>
    <scope>NUCLEOTIDE SEQUENCE [LARGE SCALE GENOMIC DNA]</scope>
    <source>
        <strain evidence="1 2">KD52</strain>
    </source>
</reference>
<accession>A0A098S2X5</accession>
<sequence length="194" mass="21496">MNWAGVDYGSKMAGTTVIAWAEGRAIRLAQSAAKKDADKWVKSWVEAHRPAVLYLDAPLSLPGVYHAPGGYEDFFYRAADKEVQAMSPMFLGGLTARAMRLSQELKALQCTTLEVYPGQLSKILGLDRKRYKKGKAYLQEATEMVLAHLPDYQMATPPTNWHQVDALLAFCSGYRHQQGLAAIYGDIEEGQIIA</sequence>
<evidence type="ECO:0000313" key="2">
    <source>
        <dbReference type="Proteomes" id="UP000029736"/>
    </source>
</evidence>
<proteinExistence type="predicted"/>
<gene>
    <name evidence="1" type="ORF">IX84_23850</name>
</gene>
<organism evidence="1 2">
    <name type="scientific">Phaeodactylibacter xiamenensis</name>
    <dbReference type="NCBI Taxonomy" id="1524460"/>
    <lineage>
        <taxon>Bacteria</taxon>
        <taxon>Pseudomonadati</taxon>
        <taxon>Bacteroidota</taxon>
        <taxon>Saprospiria</taxon>
        <taxon>Saprospirales</taxon>
        <taxon>Haliscomenobacteraceae</taxon>
        <taxon>Phaeodactylibacter</taxon>
    </lineage>
</organism>
<name>A0A098S2X5_9BACT</name>
<evidence type="ECO:0008006" key="3">
    <source>
        <dbReference type="Google" id="ProtNLM"/>
    </source>
</evidence>
<dbReference type="RefSeq" id="WP_044226256.1">
    <property type="nucleotide sequence ID" value="NZ_JBKAGJ010000002.1"/>
</dbReference>
<protein>
    <recommendedName>
        <fullName evidence="3">DUF429 domain-containing protein</fullName>
    </recommendedName>
</protein>
<evidence type="ECO:0000313" key="1">
    <source>
        <dbReference type="EMBL" id="KGE86163.1"/>
    </source>
</evidence>
<dbReference type="AlphaFoldDB" id="A0A098S2X5"/>
<comment type="caution">
    <text evidence="1">The sequence shown here is derived from an EMBL/GenBank/DDBJ whole genome shotgun (WGS) entry which is preliminary data.</text>
</comment>
<dbReference type="EMBL" id="JPOS01000082">
    <property type="protein sequence ID" value="KGE86163.1"/>
    <property type="molecule type" value="Genomic_DNA"/>
</dbReference>
<dbReference type="Proteomes" id="UP000029736">
    <property type="component" value="Unassembled WGS sequence"/>
</dbReference>
<keyword evidence="2" id="KW-1185">Reference proteome</keyword>